<dbReference type="Pfam" id="PF13177">
    <property type="entry name" value="DNA_pol3_delta2"/>
    <property type="match status" value="1"/>
</dbReference>
<dbReference type="Gene3D" id="3.40.50.300">
    <property type="entry name" value="P-loop containing nucleotide triphosphate hydrolases"/>
    <property type="match status" value="1"/>
</dbReference>
<dbReference type="EMBL" id="CP012357">
    <property type="protein sequence ID" value="AKX33677.1"/>
    <property type="molecule type" value="Genomic_DNA"/>
</dbReference>
<gene>
    <name evidence="1" type="primary">holB</name>
    <name evidence="1" type="ORF">SLITO_v1c00090</name>
</gene>
<dbReference type="InterPro" id="IPR050238">
    <property type="entry name" value="DNA_Rep/Repair_Clamp_Loader"/>
</dbReference>
<dbReference type="SUPFAM" id="SSF52540">
    <property type="entry name" value="P-loop containing nucleoside triphosphate hydrolases"/>
    <property type="match status" value="1"/>
</dbReference>
<name>A0A0K1W0P3_9MOLU</name>
<dbReference type="PANTHER" id="PTHR11669:SF8">
    <property type="entry name" value="DNA POLYMERASE III SUBUNIT DELTA"/>
    <property type="match status" value="1"/>
</dbReference>
<dbReference type="InterPro" id="IPR027417">
    <property type="entry name" value="P-loop_NTPase"/>
</dbReference>
<dbReference type="PATRIC" id="fig|216942.3.peg.9"/>
<reference evidence="1 2" key="1">
    <citation type="journal article" date="2015" name="Genome Announc.">
        <title>Complete Genome Sequence of Spiroplasma litorale TN-1T (DSM 21781), a Bacterium Isolated from a Green-Eyed Horsefly (Tabanus nigrovittatus).</title>
        <authorList>
            <person name="Lo W.S."/>
            <person name="Lai Y.C."/>
            <person name="Lien Y.W."/>
            <person name="Wang T.H."/>
            <person name="Kuo C.H."/>
        </authorList>
    </citation>
    <scope>NUCLEOTIDE SEQUENCE [LARGE SCALE GENOMIC DNA]</scope>
    <source>
        <strain evidence="1 2">TN-1</strain>
    </source>
</reference>
<keyword evidence="2" id="KW-1185">Reference proteome</keyword>
<accession>A0A0K1W0P3</accession>
<evidence type="ECO:0000313" key="2">
    <source>
        <dbReference type="Proteomes" id="UP000067476"/>
    </source>
</evidence>
<dbReference type="STRING" id="216942.SLITO_v1c00090"/>
<evidence type="ECO:0000313" key="1">
    <source>
        <dbReference type="EMBL" id="AKX33677.1"/>
    </source>
</evidence>
<sequence length="249" mass="29253">MNKKDFIYFCSNAISKNNMHHAIIINSSDQNVLDWCALEFERVLFCENHSPIFDDCNWCKKIISKNNLNSETISGEGSTISKDDIKKIIYKYSRSSFENNISKIYIIKNGDFLKETSSNTLLKFLEEPPKNTYCVILVKDIVKILDTIKSRCLIYKVQPEDLDINIKDDLSKFYIEKNKIKLFDYFINLKKEKKEEIVNSLEANFQKFMVINLKLAESILLCLNEVKKQNYFNLSIENLLIDFMREIEC</sequence>
<proteinExistence type="predicted"/>
<dbReference type="KEGG" id="sll:SLITO_v1c00090"/>
<dbReference type="RefSeq" id="WP_075057779.1">
    <property type="nucleotide sequence ID" value="NZ_CP012357.1"/>
</dbReference>
<dbReference type="AlphaFoldDB" id="A0A0K1W0P3"/>
<dbReference type="PANTHER" id="PTHR11669">
    <property type="entry name" value="REPLICATION FACTOR C / DNA POLYMERASE III GAMMA-TAU SUBUNIT"/>
    <property type="match status" value="1"/>
</dbReference>
<protein>
    <submittedName>
        <fullName evidence="1">DNA polymerase III subunit delta</fullName>
    </submittedName>
</protein>
<organism evidence="1 2">
    <name type="scientific">Spiroplasma litorale</name>
    <dbReference type="NCBI Taxonomy" id="216942"/>
    <lineage>
        <taxon>Bacteria</taxon>
        <taxon>Bacillati</taxon>
        <taxon>Mycoplasmatota</taxon>
        <taxon>Mollicutes</taxon>
        <taxon>Entomoplasmatales</taxon>
        <taxon>Spiroplasmataceae</taxon>
        <taxon>Spiroplasma</taxon>
    </lineage>
</organism>
<dbReference type="GO" id="GO:0006261">
    <property type="term" value="P:DNA-templated DNA replication"/>
    <property type="evidence" value="ECO:0007669"/>
    <property type="project" value="TreeGrafter"/>
</dbReference>
<dbReference type="OrthoDB" id="9810148at2"/>
<dbReference type="Proteomes" id="UP000067476">
    <property type="component" value="Chromosome"/>
</dbReference>